<reference evidence="2 3" key="1">
    <citation type="journal article" date="2018" name="MBio">
        <title>Comparative Genomics Reveals the Core Gene Toolbox for the Fungus-Insect Symbiosis.</title>
        <authorList>
            <person name="Wang Y."/>
            <person name="Stata M."/>
            <person name="Wang W."/>
            <person name="Stajich J.E."/>
            <person name="White M.M."/>
            <person name="Moncalvo J.M."/>
        </authorList>
    </citation>
    <scope>NUCLEOTIDE SEQUENCE [LARGE SCALE GENOMIC DNA]</scope>
    <source>
        <strain evidence="2 3">SC-DP-2</strain>
    </source>
</reference>
<dbReference type="Proteomes" id="UP000245609">
    <property type="component" value="Unassembled WGS sequence"/>
</dbReference>
<organism evidence="2 3">
    <name type="scientific">Smittium megazygosporum</name>
    <dbReference type="NCBI Taxonomy" id="133381"/>
    <lineage>
        <taxon>Eukaryota</taxon>
        <taxon>Fungi</taxon>
        <taxon>Fungi incertae sedis</taxon>
        <taxon>Zoopagomycota</taxon>
        <taxon>Kickxellomycotina</taxon>
        <taxon>Harpellomycetes</taxon>
        <taxon>Harpellales</taxon>
        <taxon>Legeriomycetaceae</taxon>
        <taxon>Smittium</taxon>
    </lineage>
</organism>
<evidence type="ECO:0000256" key="1">
    <source>
        <dbReference type="SAM" id="MobiDB-lite"/>
    </source>
</evidence>
<evidence type="ECO:0000313" key="3">
    <source>
        <dbReference type="Proteomes" id="UP000245609"/>
    </source>
</evidence>
<feature type="compositionally biased region" description="Polar residues" evidence="1">
    <location>
        <begin position="151"/>
        <end position="163"/>
    </location>
</feature>
<protein>
    <submittedName>
        <fullName evidence="2">Uncharacterized protein</fullName>
    </submittedName>
</protein>
<comment type="caution">
    <text evidence="2">The sequence shown here is derived from an EMBL/GenBank/DDBJ whole genome shotgun (WGS) entry which is preliminary data.</text>
</comment>
<dbReference type="AlphaFoldDB" id="A0A2T9Z7Y6"/>
<dbReference type="EMBL" id="MBFS01001698">
    <property type="protein sequence ID" value="PVV00708.1"/>
    <property type="molecule type" value="Genomic_DNA"/>
</dbReference>
<evidence type="ECO:0000313" key="2">
    <source>
        <dbReference type="EMBL" id="PVV00708.1"/>
    </source>
</evidence>
<sequence length="215" mass="24973">MKKDDEETLSDFCYRFERYCDTMPKGFLTPEIKKDSFIRILYGIDREIWGKVVTDIEKKSSKNLIEEAIKLAAINEKYGKGFQEDKPTKLTKDEKELGKYQTSLAKNSEESRNTKPKGAPEKKRRHNGAYQCSHVTSRCYKNQPKPKEKTNINSNHENGMDTQSSEKKESYLVLASEENSSETEDDLILTTTIPTKRIRVEDILNDKFDDEKNRK</sequence>
<proteinExistence type="predicted"/>
<feature type="compositionally biased region" description="Basic and acidic residues" evidence="1">
    <location>
        <begin position="83"/>
        <end position="98"/>
    </location>
</feature>
<name>A0A2T9Z7Y6_9FUNG</name>
<feature type="compositionally biased region" description="Basic and acidic residues" evidence="1">
    <location>
        <begin position="107"/>
        <end position="121"/>
    </location>
</feature>
<gene>
    <name evidence="2" type="ORF">BB560_004898</name>
</gene>
<keyword evidence="3" id="KW-1185">Reference proteome</keyword>
<feature type="region of interest" description="Disordered" evidence="1">
    <location>
        <begin position="83"/>
        <end position="187"/>
    </location>
</feature>
<accession>A0A2T9Z7Y6</accession>